<keyword evidence="1" id="KW-0732">Signal</keyword>
<dbReference type="AlphaFoldDB" id="A0A7G5E6V3"/>
<evidence type="ECO:0000256" key="1">
    <source>
        <dbReference type="SAM" id="SignalP"/>
    </source>
</evidence>
<evidence type="ECO:0000313" key="3">
    <source>
        <dbReference type="Proteomes" id="UP000515450"/>
    </source>
</evidence>
<dbReference type="RefSeq" id="WP_182330450.1">
    <property type="nucleotide sequence ID" value="NZ_CP058555.1"/>
</dbReference>
<reference evidence="2 3" key="1">
    <citation type="journal article" date="2020" name="G3 (Bethesda)">
        <title>CeMbio - The Caenorhabditis elegans Microbiome Resource.</title>
        <authorList>
            <person name="Dirksen P."/>
            <person name="Assie A."/>
            <person name="Zimmermann J."/>
            <person name="Zhang F."/>
            <person name="Tietje A.M."/>
            <person name="Marsh S.A."/>
            <person name="Felix M.A."/>
            <person name="Shapira M."/>
            <person name="Kaleta C."/>
            <person name="Schulenburg H."/>
            <person name="Samuel B."/>
        </authorList>
    </citation>
    <scope>NUCLEOTIDE SEQUENCE [LARGE SCALE GENOMIC DNA]</scope>
    <source>
        <strain evidence="2 3">BIGb0170</strain>
    </source>
</reference>
<dbReference type="EMBL" id="CP058555">
    <property type="protein sequence ID" value="QMV69728.1"/>
    <property type="molecule type" value="Genomic_DNA"/>
</dbReference>
<evidence type="ECO:0000313" key="2">
    <source>
        <dbReference type="EMBL" id="QMV69728.1"/>
    </source>
</evidence>
<feature type="signal peptide" evidence="1">
    <location>
        <begin position="1"/>
        <end position="25"/>
    </location>
</feature>
<protein>
    <submittedName>
        <fullName evidence="2">Fimbrillin family protein</fullName>
    </submittedName>
</protein>
<dbReference type="PROSITE" id="PS51257">
    <property type="entry name" value="PROKAR_LIPOPROTEIN"/>
    <property type="match status" value="1"/>
</dbReference>
<sequence length="526" mass="55735">MKQFNMKTLLTALIVMVLFVSSCQKDNSTDNQAGEMAAIAVNMNGIGLEDGAKLLARSAASTSLASTEAVQQVTVPFGEDLVVRATLTEVKSSTSSALRASASKAATTSTGTGAIKPFSGNFTIRVYKQGSTTLETTINCIGGASNKFELAPGAYKFIVSAYGNATATGADKDPLWQEINQTVAAGTNALDILLKHKLTEVTVKFDAGSGRTISAIGGATITPNFNYSFDEVTGLVSYSGTGATKTFSFPTQTAGQVWTSNAVMIAVENTTAGQVKLDPVTINGVTGNVELTGLSLRQGVQYTLDLNLGAKKLPTFEIGNETWSGGNLERNPSTGEYHFGTEVNSAGDYWFPDRLLPKRLDGTNQGADGTNGGNGDPCALVKPLGTWRLPNEVEIQALIDRTAPKQGGKGQDNSNLQATWNPARYVDYYNGSSTTPLGMFFGVNTDQPVNFPVNQRDKYLFFAFRGYYPNDNNGSVIGKEGAYMVTATGGGYKTLHMTGVAKDIGYGIGWRAAASTEAVQIRCVKK</sequence>
<gene>
    <name evidence="2" type="ORF">HS960_19640</name>
</gene>
<accession>A0A7G5E6V3</accession>
<feature type="chain" id="PRO_5028835377" evidence="1">
    <location>
        <begin position="26"/>
        <end position="526"/>
    </location>
</feature>
<proteinExistence type="predicted"/>
<dbReference type="Proteomes" id="UP000515450">
    <property type="component" value="Chromosome"/>
</dbReference>
<keyword evidence="3" id="KW-1185">Reference proteome</keyword>
<dbReference type="CDD" id="cd13121">
    <property type="entry name" value="BF2867_like_C"/>
    <property type="match status" value="1"/>
</dbReference>
<name>A0A7G5E6V3_9SPHI</name>
<organism evidence="2 3">
    <name type="scientific">Sphingobacterium paramultivorum</name>
    <dbReference type="NCBI Taxonomy" id="2886510"/>
    <lineage>
        <taxon>Bacteria</taxon>
        <taxon>Pseudomonadati</taxon>
        <taxon>Bacteroidota</taxon>
        <taxon>Sphingobacteriia</taxon>
        <taxon>Sphingobacteriales</taxon>
        <taxon>Sphingobacteriaceae</taxon>
        <taxon>Sphingobacterium</taxon>
    </lineage>
</organism>